<evidence type="ECO:0000313" key="3">
    <source>
        <dbReference type="Proteomes" id="UP000198894"/>
    </source>
</evidence>
<dbReference type="AlphaFoldDB" id="A0A1G8U441"/>
<accession>A0A1G8U441</accession>
<evidence type="ECO:0000256" key="1">
    <source>
        <dbReference type="SAM" id="MobiDB-lite"/>
    </source>
</evidence>
<proteinExistence type="predicted"/>
<organism evidence="2 3">
    <name type="scientific">Mesorhizobium muleiense</name>
    <dbReference type="NCBI Taxonomy" id="1004279"/>
    <lineage>
        <taxon>Bacteria</taxon>
        <taxon>Pseudomonadati</taxon>
        <taxon>Pseudomonadota</taxon>
        <taxon>Alphaproteobacteria</taxon>
        <taxon>Hyphomicrobiales</taxon>
        <taxon>Phyllobacteriaceae</taxon>
        <taxon>Mesorhizobium</taxon>
    </lineage>
</organism>
<protein>
    <submittedName>
        <fullName evidence="2">Uncharacterized protein</fullName>
    </submittedName>
</protein>
<dbReference type="Proteomes" id="UP000198894">
    <property type="component" value="Unassembled WGS sequence"/>
</dbReference>
<gene>
    <name evidence="2" type="ORF">SAMN05428953_106275</name>
</gene>
<feature type="compositionally biased region" description="Polar residues" evidence="1">
    <location>
        <begin position="171"/>
        <end position="180"/>
    </location>
</feature>
<name>A0A1G8U441_9HYPH</name>
<feature type="region of interest" description="Disordered" evidence="1">
    <location>
        <begin position="167"/>
        <end position="186"/>
    </location>
</feature>
<sequence length="196" mass="21597">MRRALGCCLCCRYRKTAAHPRSGPGSGLRTSLCATCIGTQSPFQRPIFSGNRKPPGLAEASLHFGRVDAMGDHRLYLDRSRGGLCQSPALEIWLPDRQAAKAHRCMDARVYAAALRSLLRPWMTSEGWFGQSQGRGHAFARHAPESERGGRNRPFLISILRMPRWPEARQPQATSRTGSRPTAAASPPISLISVYS</sequence>
<keyword evidence="3" id="KW-1185">Reference proteome</keyword>
<dbReference type="EMBL" id="FNEE01000006">
    <property type="protein sequence ID" value="SDJ48586.1"/>
    <property type="molecule type" value="Genomic_DNA"/>
</dbReference>
<evidence type="ECO:0000313" key="2">
    <source>
        <dbReference type="EMBL" id="SDJ48586.1"/>
    </source>
</evidence>
<reference evidence="3" key="1">
    <citation type="submission" date="2016-10" db="EMBL/GenBank/DDBJ databases">
        <authorList>
            <person name="Varghese N."/>
            <person name="Submissions S."/>
        </authorList>
    </citation>
    <scope>NUCLEOTIDE SEQUENCE [LARGE SCALE GENOMIC DNA]</scope>
    <source>
        <strain evidence="3">CGMCC 1.11022</strain>
    </source>
</reference>